<reference evidence="1 2" key="1">
    <citation type="submission" date="2017-05" db="EMBL/GenBank/DDBJ databases">
        <authorList>
            <person name="Varghese N."/>
            <person name="Submissions S."/>
        </authorList>
    </citation>
    <scope>NUCLEOTIDE SEQUENCE [LARGE SCALE GENOMIC DNA]</scope>
    <source>
        <strain evidence="1 2">DSM 28009</strain>
    </source>
</reference>
<evidence type="ECO:0000313" key="1">
    <source>
        <dbReference type="EMBL" id="SMO44839.1"/>
    </source>
</evidence>
<dbReference type="AlphaFoldDB" id="A0A521BCR9"/>
<protein>
    <submittedName>
        <fullName evidence="1">Uncharacterized protein</fullName>
    </submittedName>
</protein>
<dbReference type="EMBL" id="FXTE01000001">
    <property type="protein sequence ID" value="SMO44839.1"/>
    <property type="molecule type" value="Genomic_DNA"/>
</dbReference>
<sequence>MISARDFKWYRHASWSRLGPACLVDGPEANDEEPRDFKNMCWVILWRLSPTFCRFFPYSAVIHDCHCGGFL</sequence>
<gene>
    <name evidence="1" type="ORF">SAMN06265380_101755</name>
</gene>
<accession>A0A521BCR9</accession>
<name>A0A521BCR9_9RHOB</name>
<organism evidence="1 2">
    <name type="scientific">Ruegeria faecimaris</name>
    <dbReference type="NCBI Taxonomy" id="686389"/>
    <lineage>
        <taxon>Bacteria</taxon>
        <taxon>Pseudomonadati</taxon>
        <taxon>Pseudomonadota</taxon>
        <taxon>Alphaproteobacteria</taxon>
        <taxon>Rhodobacterales</taxon>
        <taxon>Roseobacteraceae</taxon>
        <taxon>Ruegeria</taxon>
    </lineage>
</organism>
<keyword evidence="2" id="KW-1185">Reference proteome</keyword>
<evidence type="ECO:0000313" key="2">
    <source>
        <dbReference type="Proteomes" id="UP000319555"/>
    </source>
</evidence>
<dbReference type="Proteomes" id="UP000319555">
    <property type="component" value="Unassembled WGS sequence"/>
</dbReference>
<proteinExistence type="predicted"/>